<keyword evidence="4" id="KW-1185">Reference proteome</keyword>
<evidence type="ECO:0000256" key="2">
    <source>
        <dbReference type="SAM" id="Phobius"/>
    </source>
</evidence>
<comment type="caution">
    <text evidence="3">The sequence shown here is derived from an EMBL/GenBank/DDBJ whole genome shotgun (WGS) entry which is preliminary data.</text>
</comment>
<feature type="region of interest" description="Disordered" evidence="1">
    <location>
        <begin position="1"/>
        <end position="22"/>
    </location>
</feature>
<feature type="transmembrane region" description="Helical" evidence="2">
    <location>
        <begin position="28"/>
        <end position="48"/>
    </location>
</feature>
<protein>
    <submittedName>
        <fullName evidence="3">Uncharacterized protein</fullName>
    </submittedName>
</protein>
<evidence type="ECO:0000256" key="1">
    <source>
        <dbReference type="SAM" id="MobiDB-lite"/>
    </source>
</evidence>
<keyword evidence="2" id="KW-0812">Transmembrane</keyword>
<name>A0A3N2CQQ0_9ACTN</name>
<evidence type="ECO:0000313" key="4">
    <source>
        <dbReference type="Proteomes" id="UP000281738"/>
    </source>
</evidence>
<accession>A0A3N2CQQ0</accession>
<organism evidence="3 4">
    <name type="scientific">Nocardioides aurantiacus</name>
    <dbReference type="NCBI Taxonomy" id="86796"/>
    <lineage>
        <taxon>Bacteria</taxon>
        <taxon>Bacillati</taxon>
        <taxon>Actinomycetota</taxon>
        <taxon>Actinomycetes</taxon>
        <taxon>Propionibacteriales</taxon>
        <taxon>Nocardioidaceae</taxon>
        <taxon>Nocardioides</taxon>
    </lineage>
</organism>
<gene>
    <name evidence="3" type="ORF">EDD33_0683</name>
</gene>
<dbReference type="AlphaFoldDB" id="A0A3N2CQQ0"/>
<reference evidence="3 4" key="1">
    <citation type="submission" date="2018-11" db="EMBL/GenBank/DDBJ databases">
        <title>Sequencing the genomes of 1000 actinobacteria strains.</title>
        <authorList>
            <person name="Klenk H.-P."/>
        </authorList>
    </citation>
    <scope>NUCLEOTIDE SEQUENCE [LARGE SCALE GENOMIC DNA]</scope>
    <source>
        <strain evidence="3 4">DSM 12652</strain>
    </source>
</reference>
<dbReference type="Proteomes" id="UP000281738">
    <property type="component" value="Unassembled WGS sequence"/>
</dbReference>
<dbReference type="EMBL" id="RKHO01000001">
    <property type="protein sequence ID" value="ROR89852.1"/>
    <property type="molecule type" value="Genomic_DNA"/>
</dbReference>
<keyword evidence="2" id="KW-1133">Transmembrane helix</keyword>
<proteinExistence type="predicted"/>
<dbReference type="OrthoDB" id="5193039at2"/>
<keyword evidence="2" id="KW-0472">Membrane</keyword>
<dbReference type="RefSeq" id="WP_123389108.1">
    <property type="nucleotide sequence ID" value="NZ_RKHO01000001.1"/>
</dbReference>
<sequence>MSRSDCYSHAAMSSPGAERDEAPRGDPWHAFGYIVAGVLFYGLLGWLADQWLGTSFVVALGILIGAGLGIYMTIARFDALPRQHGKN</sequence>
<feature type="transmembrane region" description="Helical" evidence="2">
    <location>
        <begin position="54"/>
        <end position="74"/>
    </location>
</feature>
<evidence type="ECO:0000313" key="3">
    <source>
        <dbReference type="EMBL" id="ROR89852.1"/>
    </source>
</evidence>